<gene>
    <name evidence="1" type="ORF">H8Z76_04170</name>
</gene>
<accession>A0ABR7I8F8</accession>
<dbReference type="Proteomes" id="UP000621540">
    <property type="component" value="Unassembled WGS sequence"/>
</dbReference>
<keyword evidence="2" id="KW-1185">Reference proteome</keyword>
<organism evidence="1 2">
    <name type="scientific">Roseburia yibonii</name>
    <dbReference type="NCBI Taxonomy" id="2763063"/>
    <lineage>
        <taxon>Bacteria</taxon>
        <taxon>Bacillati</taxon>
        <taxon>Bacillota</taxon>
        <taxon>Clostridia</taxon>
        <taxon>Lachnospirales</taxon>
        <taxon>Lachnospiraceae</taxon>
        <taxon>Roseburia</taxon>
    </lineage>
</organism>
<protein>
    <submittedName>
        <fullName evidence="1">Twitching motility protein PilT</fullName>
    </submittedName>
</protein>
<proteinExistence type="predicted"/>
<reference evidence="1 2" key="1">
    <citation type="submission" date="2020-08" db="EMBL/GenBank/DDBJ databases">
        <title>Genome public.</title>
        <authorList>
            <person name="Liu C."/>
            <person name="Sun Q."/>
        </authorList>
    </citation>
    <scope>NUCLEOTIDE SEQUENCE [LARGE SCALE GENOMIC DNA]</scope>
    <source>
        <strain evidence="1 2">BX0805</strain>
    </source>
</reference>
<evidence type="ECO:0000313" key="1">
    <source>
        <dbReference type="EMBL" id="MBC5753233.1"/>
    </source>
</evidence>
<dbReference type="EMBL" id="JACOQH010000002">
    <property type="protein sequence ID" value="MBC5753233.1"/>
    <property type="molecule type" value="Genomic_DNA"/>
</dbReference>
<name>A0ABR7I8F8_9FIRM</name>
<evidence type="ECO:0000313" key="2">
    <source>
        <dbReference type="Proteomes" id="UP000621540"/>
    </source>
</evidence>
<dbReference type="RefSeq" id="WP_186981741.1">
    <property type="nucleotide sequence ID" value="NZ_JACOQH010000002.1"/>
</dbReference>
<sequence>MIEIIAGEKGKGKTKYLLDKVNRTVKTAKGSIVYLDKSPKHMYELNNRIRLIDVAEYPISNCDEFMGFLCGILSQDHDMEEMYLDSFLTISSLKEDEMTYAIKKLDIISEKFSVKFVLSVSKDEKDLPECARARIILSL</sequence>
<comment type="caution">
    <text evidence="1">The sequence shown here is derived from an EMBL/GenBank/DDBJ whole genome shotgun (WGS) entry which is preliminary data.</text>
</comment>